<feature type="transmembrane region" description="Helical" evidence="7">
    <location>
        <begin position="287"/>
        <end position="304"/>
    </location>
</feature>
<sequence>MAIEFAHSPLLTFAAGLAVVVLLLVVLDLPAFVGLTIAAFTVGLVNAVFVPDFAMADAASRTATAFGDNMAGIGIPILMAAIIGKSMLESGSAQRIVRGFQSLVGKGNSDLALWGSSSVLAIPVFFDSVFYLMAPLARSMRARVGKNYALYLVVVGAGAATTHVFVPPTPGPLAVANEIDVDLGITILVGVATAIPAAIVGGLVYGRWINARLDIPLRDAMGTTTEELEERAERETSNLPGVLESIMPIVLAIGLVGSATAVDAFDEWYPVLETVQPVVAFLGDKNVALTIAAMAAAVTYLRWTGLSRSVWEDELTEALKSGGNIAAITAMGGAFGALLRASSIGTYIADGLQEFGIGLLVTAWLIAAIVRIAQGSATAAMLTAAGIMAPLAGQLDVSAAYLVMVIGAGGNICSWYNDSGFWLVKEIGGLTQAETLKTWTALTTVISVTGLVTVLLLSSVLPLA</sequence>
<proteinExistence type="predicted"/>
<dbReference type="Proteomes" id="UP000066737">
    <property type="component" value="Chromosome I"/>
</dbReference>
<evidence type="ECO:0000256" key="5">
    <source>
        <dbReference type="ARBA" id="ARBA00022989"/>
    </source>
</evidence>
<dbReference type="Pfam" id="PF02447">
    <property type="entry name" value="GntP_permease"/>
    <property type="match status" value="1"/>
</dbReference>
<protein>
    <submittedName>
        <fullName evidence="8">Gluconate permease</fullName>
    </submittedName>
</protein>
<feature type="transmembrane region" description="Helical" evidence="7">
    <location>
        <begin position="7"/>
        <end position="26"/>
    </location>
</feature>
<evidence type="ECO:0000256" key="1">
    <source>
        <dbReference type="ARBA" id="ARBA00004651"/>
    </source>
</evidence>
<feature type="transmembrane region" description="Helical" evidence="7">
    <location>
        <begin position="111"/>
        <end position="136"/>
    </location>
</feature>
<dbReference type="GeneID" id="26658875"/>
<keyword evidence="4 7" id="KW-0812">Transmembrane</keyword>
<comment type="subcellular location">
    <subcellularLocation>
        <location evidence="1">Cell membrane</location>
        <topology evidence="1">Multi-pass membrane protein</topology>
    </subcellularLocation>
</comment>
<dbReference type="GO" id="GO:0015128">
    <property type="term" value="F:gluconate transmembrane transporter activity"/>
    <property type="evidence" value="ECO:0007669"/>
    <property type="project" value="InterPro"/>
</dbReference>
<gene>
    <name evidence="8" type="ORF">HHUB_2225</name>
</gene>
<feature type="transmembrane region" description="Helical" evidence="7">
    <location>
        <begin position="438"/>
        <end position="461"/>
    </location>
</feature>
<keyword evidence="9" id="KW-1185">Reference proteome</keyword>
<dbReference type="GO" id="GO:0005886">
    <property type="term" value="C:plasma membrane"/>
    <property type="evidence" value="ECO:0007669"/>
    <property type="project" value="UniProtKB-SubCell"/>
</dbReference>
<feature type="transmembrane region" description="Helical" evidence="7">
    <location>
        <begin position="66"/>
        <end position="84"/>
    </location>
</feature>
<keyword evidence="3" id="KW-1003">Cell membrane</keyword>
<dbReference type="PANTHER" id="PTHR30354:SF22">
    <property type="entry name" value="HIGH-AFFINITY GLUCONATE TRANSPORTER"/>
    <property type="match status" value="1"/>
</dbReference>
<evidence type="ECO:0000313" key="8">
    <source>
        <dbReference type="EMBL" id="CQH55376.1"/>
    </source>
</evidence>
<feature type="transmembrane region" description="Helical" evidence="7">
    <location>
        <begin position="185"/>
        <end position="205"/>
    </location>
</feature>
<evidence type="ECO:0000256" key="7">
    <source>
        <dbReference type="SAM" id="Phobius"/>
    </source>
</evidence>
<feature type="transmembrane region" description="Helical" evidence="7">
    <location>
        <begin position="32"/>
        <end position="54"/>
    </location>
</feature>
<feature type="transmembrane region" description="Helical" evidence="7">
    <location>
        <begin position="241"/>
        <end position="262"/>
    </location>
</feature>
<dbReference type="KEGG" id="hhb:Hhub_2225"/>
<evidence type="ECO:0000256" key="3">
    <source>
        <dbReference type="ARBA" id="ARBA00022475"/>
    </source>
</evidence>
<keyword evidence="6 7" id="KW-0472">Membrane</keyword>
<dbReference type="AlphaFoldDB" id="A0A0U5H126"/>
<dbReference type="STRING" id="1407499.HHUB_2225"/>
<dbReference type="PANTHER" id="PTHR30354">
    <property type="entry name" value="GNT FAMILY GLUCONATE TRANSPORTER"/>
    <property type="match status" value="1"/>
</dbReference>
<evidence type="ECO:0000256" key="2">
    <source>
        <dbReference type="ARBA" id="ARBA00022448"/>
    </source>
</evidence>
<evidence type="ECO:0000256" key="4">
    <source>
        <dbReference type="ARBA" id="ARBA00022692"/>
    </source>
</evidence>
<organism evidence="8 9">
    <name type="scientific">Halobacterium hubeiense</name>
    <dbReference type="NCBI Taxonomy" id="1407499"/>
    <lineage>
        <taxon>Archaea</taxon>
        <taxon>Methanobacteriati</taxon>
        <taxon>Methanobacteriota</taxon>
        <taxon>Stenosarchaea group</taxon>
        <taxon>Halobacteria</taxon>
        <taxon>Halobacteriales</taxon>
        <taxon>Halobacteriaceae</taxon>
        <taxon>Halobacterium</taxon>
    </lineage>
</organism>
<dbReference type="RefSeq" id="WP_059056641.1">
    <property type="nucleotide sequence ID" value="NZ_CEML01000002.1"/>
</dbReference>
<keyword evidence="5 7" id="KW-1133">Transmembrane helix</keyword>
<name>A0A0U5H126_9EURY</name>
<dbReference type="OrthoDB" id="99138at2157"/>
<feature type="transmembrane region" description="Helical" evidence="7">
    <location>
        <begin position="325"/>
        <end position="349"/>
    </location>
</feature>
<accession>A0A0U5H126</accession>
<keyword evidence="2" id="KW-0813">Transport</keyword>
<feature type="transmembrane region" description="Helical" evidence="7">
    <location>
        <begin position="355"/>
        <end position="372"/>
    </location>
</feature>
<evidence type="ECO:0000313" key="9">
    <source>
        <dbReference type="Proteomes" id="UP000066737"/>
    </source>
</evidence>
<feature type="transmembrane region" description="Helical" evidence="7">
    <location>
        <begin position="148"/>
        <end position="165"/>
    </location>
</feature>
<evidence type="ECO:0000256" key="6">
    <source>
        <dbReference type="ARBA" id="ARBA00023136"/>
    </source>
</evidence>
<dbReference type="InterPro" id="IPR003474">
    <property type="entry name" value="Glcn_transporter"/>
</dbReference>
<dbReference type="EMBL" id="LN831302">
    <property type="protein sequence ID" value="CQH55376.1"/>
    <property type="molecule type" value="Genomic_DNA"/>
</dbReference>
<reference evidence="9" key="1">
    <citation type="journal article" date="2016" name="Environ. Microbiol.">
        <title>The complete genome of a viable archaeum isolated from 123-million-year-old rock salt.</title>
        <authorList>
            <person name="Jaakkola S.T."/>
            <person name="Pfeiffer F."/>
            <person name="Ravantti J.J."/>
            <person name="Guo Q."/>
            <person name="Liu Y."/>
            <person name="Chen X."/>
            <person name="Ma H."/>
            <person name="Yang C."/>
            <person name="Oksanen H.M."/>
            <person name="Bamford D.H."/>
        </authorList>
    </citation>
    <scope>NUCLEOTIDE SEQUENCE</scope>
    <source>
        <strain evidence="9">JI20-1</strain>
    </source>
</reference>